<dbReference type="RefSeq" id="WP_251602997.1">
    <property type="nucleotide sequence ID" value="NZ_JAMQJY010000001.1"/>
</dbReference>
<protein>
    <submittedName>
        <fullName evidence="3">Phage terminase small subunit</fullName>
    </submittedName>
</protein>
<dbReference type="Proteomes" id="UP001203665">
    <property type="component" value="Unassembled WGS sequence"/>
</dbReference>
<evidence type="ECO:0000259" key="2">
    <source>
        <dbReference type="Pfam" id="PF10668"/>
    </source>
</evidence>
<dbReference type="Pfam" id="PF10668">
    <property type="entry name" value="Phage_terminase"/>
    <property type="match status" value="1"/>
</dbReference>
<evidence type="ECO:0000313" key="3">
    <source>
        <dbReference type="EMBL" id="MCM2674082.1"/>
    </source>
</evidence>
<dbReference type="InterPro" id="IPR018925">
    <property type="entry name" value="XtmA-like_N"/>
</dbReference>
<feature type="region of interest" description="Disordered" evidence="1">
    <location>
        <begin position="54"/>
        <end position="94"/>
    </location>
</feature>
<dbReference type="NCBIfam" id="NF040601">
    <property type="entry name" value="TerS_not_xtmA"/>
    <property type="match status" value="1"/>
</dbReference>
<proteinExistence type="predicted"/>
<name>A0ABT0XFV5_9BACI</name>
<feature type="domain" description="PBSX phage terminase small subunit-like N-terminal" evidence="2">
    <location>
        <begin position="1"/>
        <end position="66"/>
    </location>
</feature>
<evidence type="ECO:0000313" key="4">
    <source>
        <dbReference type="Proteomes" id="UP001203665"/>
    </source>
</evidence>
<dbReference type="EMBL" id="JAMQJY010000001">
    <property type="protein sequence ID" value="MCM2674082.1"/>
    <property type="molecule type" value="Genomic_DNA"/>
</dbReference>
<gene>
    <name evidence="3" type="primary">terS</name>
    <name evidence="3" type="ORF">NDM98_00150</name>
</gene>
<sequence length="289" mass="32910">MARGRSPKRDEALRLWLDSSGQAKLVDIAEQVGVSASQIRKWKNQDDWEGVLNGNVTNETNGNVTKRGAPQGNKNAVGNEGGAPQGNRNAAGNIGGFAPLGNKNARTTGEYESILFDELDDKEKELFYVVDASPYAQIDENIRVLTIREKRMLQRIKLATEGLNEKEIRVLKQRRNVKQSVEFEDPNTYKKTKRIVDGYKMVPVEEETTQFRKIDDILKLEDALSRVQTLKQKAIKQYFEMTHVFDHKQHIDTERLALDKKKAQKEKDINESLKITIKRKEARAGETND</sequence>
<comment type="caution">
    <text evidence="3">The sequence shown here is derived from an EMBL/GenBank/DDBJ whole genome shotgun (WGS) entry which is preliminary data.</text>
</comment>
<keyword evidence="4" id="KW-1185">Reference proteome</keyword>
<evidence type="ECO:0000256" key="1">
    <source>
        <dbReference type="SAM" id="MobiDB-lite"/>
    </source>
</evidence>
<reference evidence="3" key="1">
    <citation type="submission" date="2022-06" db="EMBL/GenBank/DDBJ databases">
        <title>Alkalicoccobacillus porphyridii sp. nov., isolated from a marine red alga, Porphyridium purpureum and reclassification of Shouchella plakortidis and Shouchella gibsonii as Alkalicoccobacillus plakortidis comb. nov. and Alkalicoccobacillus gibsonii comb. nov.</title>
        <authorList>
            <person name="Kim K.H."/>
            <person name="Lee J.K."/>
            <person name="Han D.M."/>
            <person name="Baek J.H."/>
            <person name="Jeon C.O."/>
        </authorList>
    </citation>
    <scope>NUCLEOTIDE SEQUENCE</scope>
    <source>
        <strain evidence="3">DSM 19153</strain>
    </source>
</reference>
<feature type="compositionally biased region" description="Low complexity" evidence="1">
    <location>
        <begin position="54"/>
        <end position="65"/>
    </location>
</feature>
<organism evidence="3 4">
    <name type="scientific">Alkalicoccobacillus plakortidis</name>
    <dbReference type="NCBI Taxonomy" id="444060"/>
    <lineage>
        <taxon>Bacteria</taxon>
        <taxon>Bacillati</taxon>
        <taxon>Bacillota</taxon>
        <taxon>Bacilli</taxon>
        <taxon>Bacillales</taxon>
        <taxon>Bacillaceae</taxon>
        <taxon>Alkalicoccobacillus</taxon>
    </lineage>
</organism>
<accession>A0ABT0XFV5</accession>